<organism evidence="4 5">
    <name type="scientific">Flavobacterium supellecticarium</name>
    <dbReference type="NCBI Taxonomy" id="2565924"/>
    <lineage>
        <taxon>Bacteria</taxon>
        <taxon>Pseudomonadati</taxon>
        <taxon>Bacteroidota</taxon>
        <taxon>Flavobacteriia</taxon>
        <taxon>Flavobacteriales</taxon>
        <taxon>Flavobacteriaceae</taxon>
        <taxon>Flavobacterium</taxon>
    </lineage>
</organism>
<dbReference type="NCBIfam" id="TIGR04183">
    <property type="entry name" value="Por_Secre_tail"/>
    <property type="match status" value="1"/>
</dbReference>
<name>A0A4S3ZZP8_9FLAO</name>
<dbReference type="InterPro" id="IPR036116">
    <property type="entry name" value="FN3_sf"/>
</dbReference>
<dbReference type="PROSITE" id="PS50853">
    <property type="entry name" value="FN3"/>
    <property type="match status" value="4"/>
</dbReference>
<reference evidence="4 5" key="1">
    <citation type="submission" date="2019-04" db="EMBL/GenBank/DDBJ databases">
        <title>Flavobacterium sp. nov. isolated from construction timber.</title>
        <authorList>
            <person name="Lin S.-Y."/>
            <person name="Chang C.-T."/>
            <person name="Young C.-C."/>
        </authorList>
    </citation>
    <scope>NUCLEOTIDE SEQUENCE [LARGE SCALE GENOMIC DNA]</scope>
    <source>
        <strain evidence="4 5">CC-CTC003</strain>
    </source>
</reference>
<feature type="domain" description="Fibronectin type-III" evidence="3">
    <location>
        <begin position="1014"/>
        <end position="1110"/>
    </location>
</feature>
<dbReference type="SMART" id="SM00060">
    <property type="entry name" value="FN3"/>
    <property type="match status" value="4"/>
</dbReference>
<dbReference type="EMBL" id="SSNZ01000002">
    <property type="protein sequence ID" value="THF51332.1"/>
    <property type="molecule type" value="Genomic_DNA"/>
</dbReference>
<keyword evidence="1 2" id="KW-0732">Signal</keyword>
<evidence type="ECO:0000313" key="4">
    <source>
        <dbReference type="EMBL" id="THF51332.1"/>
    </source>
</evidence>
<accession>A0A4S3ZZP8</accession>
<dbReference type="Pfam" id="PF00041">
    <property type="entry name" value="fn3"/>
    <property type="match status" value="3"/>
</dbReference>
<dbReference type="Gene3D" id="2.60.120.200">
    <property type="match status" value="2"/>
</dbReference>
<evidence type="ECO:0000256" key="2">
    <source>
        <dbReference type="SAM" id="SignalP"/>
    </source>
</evidence>
<comment type="caution">
    <text evidence="4">The sequence shown here is derived from an EMBL/GenBank/DDBJ whole genome shotgun (WGS) entry which is preliminary data.</text>
</comment>
<evidence type="ECO:0000259" key="3">
    <source>
        <dbReference type="PROSITE" id="PS50853"/>
    </source>
</evidence>
<evidence type="ECO:0000256" key="1">
    <source>
        <dbReference type="ARBA" id="ARBA00022729"/>
    </source>
</evidence>
<dbReference type="Pfam" id="PF18962">
    <property type="entry name" value="Por_Secre_tail"/>
    <property type="match status" value="1"/>
</dbReference>
<dbReference type="RefSeq" id="WP_136402318.1">
    <property type="nucleotide sequence ID" value="NZ_SSNZ01000002.1"/>
</dbReference>
<gene>
    <name evidence="4" type="ORF">E6C50_06085</name>
</gene>
<feature type="domain" description="Fibronectin type-III" evidence="3">
    <location>
        <begin position="768"/>
        <end position="865"/>
    </location>
</feature>
<feature type="domain" description="Fibronectin type-III" evidence="3">
    <location>
        <begin position="248"/>
        <end position="346"/>
    </location>
</feature>
<feature type="chain" id="PRO_5020485794" evidence="2">
    <location>
        <begin position="39"/>
        <end position="1849"/>
    </location>
</feature>
<proteinExistence type="predicted"/>
<dbReference type="CDD" id="cd00063">
    <property type="entry name" value="FN3"/>
    <property type="match status" value="1"/>
</dbReference>
<dbReference type="InterPro" id="IPR045474">
    <property type="entry name" value="GEVED"/>
</dbReference>
<feature type="domain" description="Fibronectin type-III" evidence="3">
    <location>
        <begin position="508"/>
        <end position="606"/>
    </location>
</feature>
<evidence type="ECO:0000313" key="5">
    <source>
        <dbReference type="Proteomes" id="UP000307507"/>
    </source>
</evidence>
<dbReference type="Proteomes" id="UP000307507">
    <property type="component" value="Unassembled WGS sequence"/>
</dbReference>
<dbReference type="InterPro" id="IPR026444">
    <property type="entry name" value="Secre_tail"/>
</dbReference>
<dbReference type="OrthoDB" id="1447704at2"/>
<dbReference type="InterPro" id="IPR013783">
    <property type="entry name" value="Ig-like_fold"/>
</dbReference>
<dbReference type="InterPro" id="IPR044023">
    <property type="entry name" value="Ig_7"/>
</dbReference>
<keyword evidence="5" id="KW-1185">Reference proteome</keyword>
<sequence length="1849" mass="191196">MKNSTYLSGFRWRNALKLHFKLSCLLLMALLAGHQASAQGTQTTVLINPNAEGGFENGSTFDANGWTTVNGTPNTWNVGTVPGWFTGTGGAYVSNDTGTTWAYTNSTATRSHFYRDVTFPTGVTTVTLKFDWRANGNDGNSDNLLVYLVDTNITPTTSGPTGTNTTTTGWTGYTDGTTGYYLLQRNGTANPTTTTAVTYSLTTAQMSYVAGKTKRLVFVWKNNGSTGTNPPASVDNISLSAVAPTCLKPADVAASAITTTTATLNWTASGSNPTSGYEYEIRTSGAAGSGATGLATSGTTTAGVTTASLTGLVSSTTYTVYVRANCGSGDFSDWTAAYTFTMLCDTAAIPYTVPIEAVTVPALPVCTTVQNVNNDTKTWVSYASTTGITGKVMGYPYHGSNVANDWFFTNGLNLTQGVVYRLKFKYKDSAYVEKLKVGIGNGAVNTAMTTTLFDVTTGTASTVVAKEIDFTVPTTGVYNIGFQCYSAANMNVLYLGEISVELGPTCVAPGAVTATNVLATSATIGWTAPIVLPSAGYEYEIRTSGAAGSGATGLVNSGSTAAGVLTANITALTAVTTYTVYVRSNCGSGNFSAWTAAYTFATSCEASVIPYTVPIEAVTVPAIPVCTTVQNVNNDTKTWVSYASATGITGKVMGYPYHSTNAANDWFFTNGLNLTQGTSYRLRFKYKDSGYAEKLKVGIGNSAVNSAMSTTLFDVTTGTSNTVVTKEIDFTVPTTGLYNIGFQCYSAADMSTLYLGEITVDLTPTCLAPTALTATGTTLVSTTIGWTAPATAPAAGYEYEIRTSGAAGSGATGLANSGSTAVGVVTANIGGLTASTNYSVYVRSNCGSGSFSAWTAATTFRTGYCVPSSTSASTYINNFTTTGGSTNISNTASGYTTGGYQDNYATATVTQYPTGTINFATAIVGGTVGTSIWVDWNNDLVFDNATERVFVTTAYGNDQTGSFVVPAGTALGDYRMRVRIDYNSSTPDACSNANTRTEAEDYKLTVVAIPSCMPPTAVTATANTAFTATVNWTASVSTPANGYDIYYSENSTAPGVGTTPNATAAAGAVTTPLAGLTPSTTYYVWVRSNCGTGNTSTWTSAPVIFTTPCNPPVISATTPASICGQGTATLGATANEGNISWYAAQTGGTALGTGASFTTPVISATTSYWVESSRVNGTVAVGPVSPTAQGGTIGVQTTAWEINFTVLKNTKLTSVDIFPVTSGQTGAIIVRSSSGAVIATYPYTTNVSGGATAQTITLNHALAPGNYQLYPTLPTAGVSRNTTGAVYPYTSSVAKINGNGYDPAYFMGMYNWKFEDSCTSARTEVVATVTTPPALTLSTASTTAVCSGSSSAAVTITAGASSYDTYTWTPATGVTGDATNGWVFNPTATTTYTLKAVNATSGCNIEATVVVNINPLPVVNVSGTPSTICEGSTATLVATTTTSAPGTITIGTGTTLTSETAQPTAFCNRWAQYWNQTVFTAAELTAAGLKPGNITSIAYTITTLGSGTNVTNFTVRMGTTTNTALTGFTTTGLNLVYGPATYTHAVGVNTITFATPFVWDGVSNIIVDIRQDGADSTNNAITYYTATTDNTTVSATTSTLSSTTVLATTNPTPSLSKNRLNVVFGGQIASTGAGNLNWIWMPGNLTGSSVTVTPATTTTYTVRGTNPTTGCYTESTVTVNVNPAPAAPTGNATQIINAATADQATIANLTATGTAVVWYATEADALANVNPLASTTQLVNGATYYAMQTVGGCRSTAPLAVTVTVTLRTGSFDMPGLKYYPNPVVDVFTVTYTNDITSVEVFNLVGQRVISVRPNATTALVDMSVLPTGAYILQIKANGQSQSVKVIKK</sequence>
<dbReference type="InterPro" id="IPR003961">
    <property type="entry name" value="FN3_dom"/>
</dbReference>
<dbReference type="Gene3D" id="2.60.40.10">
    <property type="entry name" value="Immunoglobulins"/>
    <property type="match status" value="4"/>
</dbReference>
<dbReference type="Pfam" id="PF19081">
    <property type="entry name" value="Ig_7"/>
    <property type="match status" value="1"/>
</dbReference>
<dbReference type="Pfam" id="PF20009">
    <property type="entry name" value="GEVED"/>
    <property type="match status" value="1"/>
</dbReference>
<dbReference type="SUPFAM" id="SSF49265">
    <property type="entry name" value="Fibronectin type III"/>
    <property type="match status" value="3"/>
</dbReference>
<feature type="signal peptide" evidence="2">
    <location>
        <begin position="1"/>
        <end position="38"/>
    </location>
</feature>
<protein>
    <submittedName>
        <fullName evidence="4">T9SS type A sorting domain-containing protein</fullName>
    </submittedName>
</protein>